<dbReference type="InterPro" id="IPR006674">
    <property type="entry name" value="HD_domain"/>
</dbReference>
<dbReference type="RefSeq" id="WP_015358931.1">
    <property type="nucleotide sequence ID" value="NZ_CP014672.1"/>
</dbReference>
<dbReference type="InterPro" id="IPR003607">
    <property type="entry name" value="HD/PDEase_dom"/>
</dbReference>
<dbReference type="PANTHER" id="PTHR38659:SF1">
    <property type="entry name" value="METAL DEPENDENT PHOSPHOHYDROLASE"/>
    <property type="match status" value="1"/>
</dbReference>
<accession>A0A1B1YCW7</accession>
<dbReference type="Gene3D" id="1.10.3210.10">
    <property type="entry name" value="Hypothetical protein af1432"/>
    <property type="match status" value="1"/>
</dbReference>
<evidence type="ECO:0000313" key="2">
    <source>
        <dbReference type="EMBL" id="ANW98606.1"/>
    </source>
</evidence>
<dbReference type="Proteomes" id="UP000092971">
    <property type="component" value="Chromosome"/>
</dbReference>
<dbReference type="SUPFAM" id="SSF109604">
    <property type="entry name" value="HD-domain/PDEase-like"/>
    <property type="match status" value="1"/>
</dbReference>
<dbReference type="NCBIfam" id="TIGR00277">
    <property type="entry name" value="HDIG"/>
    <property type="match status" value="1"/>
</dbReference>
<name>A0A1B1YCW7_THEST</name>
<proteinExistence type="predicted"/>
<dbReference type="OrthoDB" id="9801160at2"/>
<keyword evidence="2" id="KW-0378">Hydrolase</keyword>
<dbReference type="InterPro" id="IPR006675">
    <property type="entry name" value="HDIG_dom"/>
</dbReference>
<dbReference type="AlphaFoldDB" id="A0A1B1YCW7"/>
<feature type="domain" description="HD/PDEase" evidence="1">
    <location>
        <begin position="15"/>
        <end position="85"/>
    </location>
</feature>
<gene>
    <name evidence="2" type="ORF">CSTERTH_05915</name>
</gene>
<organism evidence="2 3">
    <name type="scientific">Thermoclostridium stercorarium subsp. thermolacticum DSM 2910</name>
    <dbReference type="NCBI Taxonomy" id="1121336"/>
    <lineage>
        <taxon>Bacteria</taxon>
        <taxon>Bacillati</taxon>
        <taxon>Bacillota</taxon>
        <taxon>Clostridia</taxon>
        <taxon>Eubacteriales</taxon>
        <taxon>Oscillospiraceae</taxon>
        <taxon>Thermoclostridium</taxon>
    </lineage>
</organism>
<evidence type="ECO:0000313" key="3">
    <source>
        <dbReference type="Proteomes" id="UP000092971"/>
    </source>
</evidence>
<reference evidence="2 3" key="1">
    <citation type="submission" date="2016-02" db="EMBL/GenBank/DDBJ databases">
        <title>Comparison of Clostridium stercorarium subspecies using comparative genomics and transcriptomics.</title>
        <authorList>
            <person name="Schellenberg J."/>
            <person name="Thallinger G."/>
            <person name="Levin D.B."/>
            <person name="Zhang X."/>
            <person name="Alvare G."/>
            <person name="Fristensky B."/>
            <person name="Sparling R."/>
        </authorList>
    </citation>
    <scope>NUCLEOTIDE SEQUENCE [LARGE SCALE GENOMIC DNA]</scope>
    <source>
        <strain evidence="2 3">DSM 2910</strain>
    </source>
</reference>
<dbReference type="SMART" id="SM00471">
    <property type="entry name" value="HDc"/>
    <property type="match status" value="1"/>
</dbReference>
<protein>
    <submittedName>
        <fullName evidence="2">Phosphohydrolase</fullName>
    </submittedName>
</protein>
<dbReference type="Pfam" id="PF01966">
    <property type="entry name" value="HD"/>
    <property type="match status" value="1"/>
</dbReference>
<sequence>MNRKRAFDELKARLSDEKKIRHSLAVEAIMRELAEFLHEETEAWGLTGLLHDIDLDIVEGDLEKHGLVAADILEGLSVDPAIIYSIKSHNPKLGFPRRRKVDKALYCSDHLPRFIEKCASAIPGRSISDLTVGYLIKKFNEEGFINREHKEQISTCNELGLSLEKFFEIGLNAMKNIKYDI</sequence>
<dbReference type="PANTHER" id="PTHR38659">
    <property type="entry name" value="METAL-DEPENDENT PHOSPHOHYDROLASE"/>
    <property type="match status" value="1"/>
</dbReference>
<evidence type="ECO:0000259" key="1">
    <source>
        <dbReference type="SMART" id="SM00471"/>
    </source>
</evidence>
<dbReference type="EMBL" id="CP014672">
    <property type="protein sequence ID" value="ANW98606.1"/>
    <property type="molecule type" value="Genomic_DNA"/>
</dbReference>
<dbReference type="GO" id="GO:0016787">
    <property type="term" value="F:hydrolase activity"/>
    <property type="evidence" value="ECO:0007669"/>
    <property type="project" value="UniProtKB-KW"/>
</dbReference>